<sequence>MTLRGATAYWISEGIFAASLTHPGERRTFEVFADPHELEIDDRYIYTLTMDGLVGFPVEGGPPQWFFRDPNRYYYSGLAGIGDALFFGSDSAEFPILWRLDRRTGEVLPTHMKLFATGGGRSSAFRNPASKLLADRTSLYARTQQGTLAIPLDDTQGTKLLSRANVELAQTRDHLAVQSSSDGQPDAGGDAPVEIIRKSDGARVAMLDDARTAFTTYGETVYYAIPSRKVIASLDLEHNARGEIPIDGHVEAIRVGDWGIVWVRALDGSHELLAAPRADR</sequence>
<dbReference type="EMBL" id="CP089983">
    <property type="protein sequence ID" value="WXB10649.1"/>
    <property type="molecule type" value="Genomic_DNA"/>
</dbReference>
<keyword evidence="2" id="KW-1185">Reference proteome</keyword>
<proteinExistence type="predicted"/>
<dbReference type="InterPro" id="IPR015943">
    <property type="entry name" value="WD40/YVTN_repeat-like_dom_sf"/>
</dbReference>
<accession>A0ABZ2LM09</accession>
<evidence type="ECO:0000313" key="1">
    <source>
        <dbReference type="EMBL" id="WXB10649.1"/>
    </source>
</evidence>
<reference evidence="1" key="1">
    <citation type="submission" date="2021-12" db="EMBL/GenBank/DDBJ databases">
        <title>Discovery of the Pendulisporaceae a myxobacterial family with distinct sporulation behavior and unique specialized metabolism.</title>
        <authorList>
            <person name="Garcia R."/>
            <person name="Popoff A."/>
            <person name="Bader C.D."/>
            <person name="Loehr J."/>
            <person name="Walesch S."/>
            <person name="Walt C."/>
            <person name="Boldt J."/>
            <person name="Bunk B."/>
            <person name="Haeckl F.J.F.P.J."/>
            <person name="Gunesch A.P."/>
            <person name="Birkelbach J."/>
            <person name="Nuebel U."/>
            <person name="Pietschmann T."/>
            <person name="Bach T."/>
            <person name="Mueller R."/>
        </authorList>
    </citation>
    <scope>NUCLEOTIDE SEQUENCE</scope>
    <source>
        <strain evidence="1">MSr11367</strain>
    </source>
</reference>
<protein>
    <submittedName>
        <fullName evidence="1">Uncharacterized protein</fullName>
    </submittedName>
</protein>
<dbReference type="RefSeq" id="WP_394840322.1">
    <property type="nucleotide sequence ID" value="NZ_CP089929.1"/>
</dbReference>
<dbReference type="Gene3D" id="2.130.10.10">
    <property type="entry name" value="YVTN repeat-like/Quinoprotein amine dehydrogenase"/>
    <property type="match status" value="1"/>
</dbReference>
<dbReference type="Proteomes" id="UP001374803">
    <property type="component" value="Chromosome"/>
</dbReference>
<evidence type="ECO:0000313" key="2">
    <source>
        <dbReference type="Proteomes" id="UP001374803"/>
    </source>
</evidence>
<dbReference type="SUPFAM" id="SSF69304">
    <property type="entry name" value="Tricorn protease N-terminal domain"/>
    <property type="match status" value="1"/>
</dbReference>
<gene>
    <name evidence="1" type="ORF">LVJ94_25905</name>
</gene>
<organism evidence="1 2">
    <name type="scientific">Pendulispora rubella</name>
    <dbReference type="NCBI Taxonomy" id="2741070"/>
    <lineage>
        <taxon>Bacteria</taxon>
        <taxon>Pseudomonadati</taxon>
        <taxon>Myxococcota</taxon>
        <taxon>Myxococcia</taxon>
        <taxon>Myxococcales</taxon>
        <taxon>Sorangiineae</taxon>
        <taxon>Pendulisporaceae</taxon>
        <taxon>Pendulispora</taxon>
    </lineage>
</organism>
<name>A0ABZ2LM09_9BACT</name>